<evidence type="ECO:0000313" key="2">
    <source>
        <dbReference type="Proteomes" id="UP000326384"/>
    </source>
</evidence>
<dbReference type="Proteomes" id="UP000326384">
    <property type="component" value="Unassembled WGS sequence"/>
</dbReference>
<sequence>MHSLIKNGISNRKDIKQAKEIAEILEKYLKTEEIKSKIDLAHKIYASSREIQEIFIDKTKELGFSSERKALFKDYNLRPDYFIDLKNNKGIIIEVERGKTLANNMDLLDVWKCHICPVANILFLIVPNIRQTNSKTENIYPRVLKRISSFFLEENYVNVDAIFLFGY</sequence>
<evidence type="ECO:0000313" key="1">
    <source>
        <dbReference type="EMBL" id="KAB1232334.1"/>
    </source>
</evidence>
<gene>
    <name evidence="1" type="ORF">F8D52_00795</name>
</gene>
<protein>
    <submittedName>
        <fullName evidence="1">Uncharacterized protein</fullName>
    </submittedName>
</protein>
<dbReference type="EMBL" id="VTPV01000001">
    <property type="protein sequence ID" value="KAB1232334.1"/>
    <property type="molecule type" value="Genomic_DNA"/>
</dbReference>
<organism evidence="1 2">
    <name type="scientific">Chryseobacterium viscerum</name>
    <dbReference type="NCBI Taxonomy" id="1037377"/>
    <lineage>
        <taxon>Bacteria</taxon>
        <taxon>Pseudomonadati</taxon>
        <taxon>Bacteroidota</taxon>
        <taxon>Flavobacteriia</taxon>
        <taxon>Flavobacteriales</taxon>
        <taxon>Weeksellaceae</taxon>
        <taxon>Chryseobacterium group</taxon>
        <taxon>Chryseobacterium</taxon>
    </lineage>
</organism>
<accession>A0A5N4BV64</accession>
<reference evidence="1 2" key="1">
    <citation type="journal article" date="2019" name="Stand. Genomic Sci.">
        <title>Draft Whole-Genome Sequence of a Novel Chryseobacterium viscerum Strain Isolated from Fresh Water at Dripping Springs, New Mexico.</title>
        <authorList>
            <person name="Kyndt J.A."/>
            <person name="Moore T.C."/>
        </authorList>
    </citation>
    <scope>NUCLEOTIDE SEQUENCE [LARGE SCALE GENOMIC DNA]</scope>
    <source>
        <strain evidence="1 2">DPS</strain>
    </source>
</reference>
<name>A0A5N4BV64_9FLAO</name>
<proteinExistence type="predicted"/>
<comment type="caution">
    <text evidence="1">The sequence shown here is derived from an EMBL/GenBank/DDBJ whole genome shotgun (WGS) entry which is preliminary data.</text>
</comment>
<keyword evidence="2" id="KW-1185">Reference proteome</keyword>
<dbReference type="RefSeq" id="WP_152288609.1">
    <property type="nucleotide sequence ID" value="NZ_VTPV01000001.1"/>
</dbReference>